<evidence type="ECO:0000313" key="4">
    <source>
        <dbReference type="Proteomes" id="UP000218965"/>
    </source>
</evidence>
<dbReference type="InterPro" id="IPR035986">
    <property type="entry name" value="PKD_dom_sf"/>
</dbReference>
<dbReference type="InterPro" id="IPR000601">
    <property type="entry name" value="PKD_dom"/>
</dbReference>
<evidence type="ECO:0000259" key="2">
    <source>
        <dbReference type="PROSITE" id="PS50093"/>
    </source>
</evidence>
<accession>A0A0U5CF99</accession>
<protein>
    <recommendedName>
        <fullName evidence="2">PKD domain-containing protein</fullName>
    </recommendedName>
</protein>
<dbReference type="Proteomes" id="UP000218965">
    <property type="component" value="Chromosome"/>
</dbReference>
<dbReference type="RefSeq" id="WP_161494082.1">
    <property type="nucleotide sequence ID" value="NZ_AP017315.1"/>
</dbReference>
<dbReference type="Gene3D" id="2.60.40.10">
    <property type="entry name" value="Immunoglobulins"/>
    <property type="match status" value="1"/>
</dbReference>
<dbReference type="KEGG" id="malk:MalAC0309_1176"/>
<evidence type="ECO:0000313" key="3">
    <source>
        <dbReference type="EMBL" id="BAU32034.1"/>
    </source>
</evidence>
<feature type="domain" description="PKD" evidence="2">
    <location>
        <begin position="172"/>
        <end position="225"/>
    </location>
</feature>
<proteinExistence type="predicted"/>
<feature type="region of interest" description="Disordered" evidence="1">
    <location>
        <begin position="1"/>
        <end position="69"/>
    </location>
</feature>
<dbReference type="AlphaFoldDB" id="A0A0U5CF99"/>
<dbReference type="PROSITE" id="PS50093">
    <property type="entry name" value="PKD"/>
    <property type="match status" value="1"/>
</dbReference>
<organism evidence="3 4">
    <name type="scientific">Microcella alkaliphila</name>
    <dbReference type="NCBI Taxonomy" id="279828"/>
    <lineage>
        <taxon>Bacteria</taxon>
        <taxon>Bacillati</taxon>
        <taxon>Actinomycetota</taxon>
        <taxon>Actinomycetes</taxon>
        <taxon>Micrococcales</taxon>
        <taxon>Microbacteriaceae</taxon>
        <taxon>Microcella</taxon>
    </lineage>
</organism>
<feature type="compositionally biased region" description="Polar residues" evidence="1">
    <location>
        <begin position="20"/>
        <end position="38"/>
    </location>
</feature>
<name>A0A0U5CF99_9MICO</name>
<dbReference type="CDD" id="cd00146">
    <property type="entry name" value="PKD"/>
    <property type="match status" value="1"/>
</dbReference>
<sequence length="277" mass="28470">MEPTTVVDAEIDDGRVGITGQRSEGTPGQTSPQNPGSPGSNAGNQSGAPAGSPGSGSGSSATPAYAVPPGSVGTVDPEIVCDYDGGAVCQGFAIPDLDVNPVPGDAADDSDASGPQIITLADIANFTPQSPVQYMQPDRWMVVGLPTNFYTDIAPHVVGGQLLGQPADVRFTPFAYAWNYGDGTAITHSTPGGTWQALGLDEFDATPTSHVYEAEGTYTITLTVAYAAEYRYAGGPWTRIAGYLELPANELVAEATSDAVTVLVDRDCTRAPLGPGC</sequence>
<reference evidence="3 4" key="2">
    <citation type="submission" date="2016-01" db="EMBL/GenBank/DDBJ databases">
        <title>Microcella alkaliphila JAM AC0309 whole genome shotgun sequence.</title>
        <authorList>
            <person name="Kurata A."/>
            <person name="Hirose Y."/>
            <person name="Kishimoto N."/>
            <person name="Kobayashi T."/>
        </authorList>
    </citation>
    <scope>NUCLEOTIDE SEQUENCE [LARGE SCALE GENOMIC DNA]</scope>
    <source>
        <strain evidence="3 4">JAM AC0309</strain>
    </source>
</reference>
<evidence type="ECO:0000256" key="1">
    <source>
        <dbReference type="SAM" id="MobiDB-lite"/>
    </source>
</evidence>
<gene>
    <name evidence="3" type="ORF">MalAC0309_1176</name>
</gene>
<dbReference type="EMBL" id="AP017315">
    <property type="protein sequence ID" value="BAU32034.1"/>
    <property type="molecule type" value="Genomic_DNA"/>
</dbReference>
<feature type="compositionally biased region" description="Low complexity" evidence="1">
    <location>
        <begin position="39"/>
        <end position="52"/>
    </location>
</feature>
<dbReference type="InterPro" id="IPR013783">
    <property type="entry name" value="Ig-like_fold"/>
</dbReference>
<dbReference type="SUPFAM" id="SSF49299">
    <property type="entry name" value="PKD domain"/>
    <property type="match status" value="1"/>
</dbReference>
<dbReference type="Pfam" id="PF00801">
    <property type="entry name" value="PKD"/>
    <property type="match status" value="1"/>
</dbReference>
<reference evidence="4" key="1">
    <citation type="submission" date="2015-12" db="EMBL/GenBank/DDBJ databases">
        <authorList>
            <person name="Shamseldin A."/>
            <person name="Moawad H."/>
            <person name="Abd El-Rahim W.M."/>
            <person name="Sadowsky M.J."/>
        </authorList>
    </citation>
    <scope>NUCLEOTIDE SEQUENCE [LARGE SCALE GENOMIC DNA]</scope>
    <source>
        <strain evidence="4">JAM AC0309</strain>
    </source>
</reference>
<dbReference type="GO" id="GO:0005975">
    <property type="term" value="P:carbohydrate metabolic process"/>
    <property type="evidence" value="ECO:0007669"/>
    <property type="project" value="UniProtKB-ARBA"/>
</dbReference>